<feature type="transmembrane region" description="Helical" evidence="14">
    <location>
        <begin position="282"/>
        <end position="303"/>
    </location>
</feature>
<feature type="compositionally biased region" description="Acidic residues" evidence="13">
    <location>
        <begin position="565"/>
        <end position="578"/>
    </location>
</feature>
<evidence type="ECO:0000256" key="6">
    <source>
        <dbReference type="ARBA" id="ARBA00022989"/>
    </source>
</evidence>
<keyword evidence="16" id="KW-1185">Reference proteome</keyword>
<keyword evidence="12" id="KW-0407">Ion channel</keyword>
<evidence type="ECO:0000256" key="3">
    <source>
        <dbReference type="ARBA" id="ARBA00022448"/>
    </source>
</evidence>
<dbReference type="eggNOG" id="ENOG502STBI">
    <property type="taxonomic scope" value="Eukaryota"/>
</dbReference>
<feature type="compositionally biased region" description="Polar residues" evidence="13">
    <location>
        <begin position="593"/>
        <end position="602"/>
    </location>
</feature>
<gene>
    <name evidence="15" type="ORF">THAOC_35316</name>
</gene>
<dbReference type="PANTHER" id="PTHR12424">
    <property type="entry name" value="TWEETY-RELATED"/>
    <property type="match status" value="1"/>
</dbReference>
<evidence type="ECO:0000256" key="8">
    <source>
        <dbReference type="ARBA" id="ARBA00023136"/>
    </source>
</evidence>
<dbReference type="GO" id="GO:0005886">
    <property type="term" value="C:plasma membrane"/>
    <property type="evidence" value="ECO:0007669"/>
    <property type="project" value="UniProtKB-SubCell"/>
</dbReference>
<feature type="transmembrane region" description="Helical" evidence="14">
    <location>
        <begin position="241"/>
        <end position="261"/>
    </location>
</feature>
<feature type="transmembrane region" description="Helical" evidence="14">
    <location>
        <begin position="40"/>
        <end position="65"/>
    </location>
</feature>
<evidence type="ECO:0000256" key="1">
    <source>
        <dbReference type="ARBA" id="ARBA00004651"/>
    </source>
</evidence>
<evidence type="ECO:0000256" key="13">
    <source>
        <dbReference type="SAM" id="MobiDB-lite"/>
    </source>
</evidence>
<accession>K0RHD9</accession>
<keyword evidence="7" id="KW-0406">Ion transport</keyword>
<keyword evidence="11" id="KW-0868">Chloride</keyword>
<evidence type="ECO:0000256" key="10">
    <source>
        <dbReference type="ARBA" id="ARBA00023180"/>
    </source>
</evidence>
<evidence type="ECO:0000313" key="15">
    <source>
        <dbReference type="EMBL" id="EJK46042.1"/>
    </source>
</evidence>
<dbReference type="GO" id="GO:0005254">
    <property type="term" value="F:chloride channel activity"/>
    <property type="evidence" value="ECO:0007669"/>
    <property type="project" value="UniProtKB-KW"/>
</dbReference>
<dbReference type="Proteomes" id="UP000266841">
    <property type="component" value="Unassembled WGS sequence"/>
</dbReference>
<feature type="compositionally biased region" description="Basic and acidic residues" evidence="13">
    <location>
        <begin position="701"/>
        <end position="710"/>
    </location>
</feature>
<evidence type="ECO:0000256" key="2">
    <source>
        <dbReference type="ARBA" id="ARBA00009849"/>
    </source>
</evidence>
<feature type="region of interest" description="Disordered" evidence="13">
    <location>
        <begin position="520"/>
        <end position="638"/>
    </location>
</feature>
<comment type="caution">
    <text evidence="15">The sequence shown here is derived from an EMBL/GenBank/DDBJ whole genome shotgun (WGS) entry which is preliminary data.</text>
</comment>
<dbReference type="GO" id="GO:0034707">
    <property type="term" value="C:chloride channel complex"/>
    <property type="evidence" value="ECO:0007669"/>
    <property type="project" value="UniProtKB-KW"/>
</dbReference>
<reference evidence="15 16" key="1">
    <citation type="journal article" date="2012" name="Genome Biol.">
        <title>Genome and low-iron response of an oceanic diatom adapted to chronic iron limitation.</title>
        <authorList>
            <person name="Lommer M."/>
            <person name="Specht M."/>
            <person name="Roy A.S."/>
            <person name="Kraemer L."/>
            <person name="Andreson R."/>
            <person name="Gutowska M.A."/>
            <person name="Wolf J."/>
            <person name="Bergner S.V."/>
            <person name="Schilhabel M.B."/>
            <person name="Klostermeier U.C."/>
            <person name="Beiko R.G."/>
            <person name="Rosenstiel P."/>
            <person name="Hippler M."/>
            <person name="Laroche J."/>
        </authorList>
    </citation>
    <scope>NUCLEOTIDE SEQUENCE [LARGE SCALE GENOMIC DNA]</scope>
    <source>
        <strain evidence="15 16">CCMP1005</strain>
    </source>
</reference>
<evidence type="ECO:0000256" key="5">
    <source>
        <dbReference type="ARBA" id="ARBA00022692"/>
    </source>
</evidence>
<evidence type="ECO:0000313" key="16">
    <source>
        <dbReference type="Proteomes" id="UP000266841"/>
    </source>
</evidence>
<comment type="similarity">
    <text evidence="2">Belongs to the tweety family.</text>
</comment>
<protein>
    <submittedName>
        <fullName evidence="15">Uncharacterized protein</fullName>
    </submittedName>
</protein>
<comment type="subcellular location">
    <subcellularLocation>
        <location evidence="1">Cell membrane</location>
        <topology evidence="1">Multi-pass membrane protein</topology>
    </subcellularLocation>
</comment>
<dbReference type="OrthoDB" id="10571768at2759"/>
<dbReference type="AlphaFoldDB" id="K0RHD9"/>
<evidence type="ECO:0000256" key="7">
    <source>
        <dbReference type="ARBA" id="ARBA00023065"/>
    </source>
</evidence>
<evidence type="ECO:0000256" key="12">
    <source>
        <dbReference type="ARBA" id="ARBA00023303"/>
    </source>
</evidence>
<dbReference type="PANTHER" id="PTHR12424:SF19">
    <property type="entry name" value="INTEGRASE ZINC-BINDING DOMAIN-CONTAINING PROTEIN"/>
    <property type="match status" value="1"/>
</dbReference>
<evidence type="ECO:0000256" key="4">
    <source>
        <dbReference type="ARBA" id="ARBA00022475"/>
    </source>
</evidence>
<keyword evidence="3" id="KW-0813">Transport</keyword>
<organism evidence="15 16">
    <name type="scientific">Thalassiosira oceanica</name>
    <name type="common">Marine diatom</name>
    <dbReference type="NCBI Taxonomy" id="159749"/>
    <lineage>
        <taxon>Eukaryota</taxon>
        <taxon>Sar</taxon>
        <taxon>Stramenopiles</taxon>
        <taxon>Ochrophyta</taxon>
        <taxon>Bacillariophyta</taxon>
        <taxon>Coscinodiscophyceae</taxon>
        <taxon>Thalassiosirophycidae</taxon>
        <taxon>Thalassiosirales</taxon>
        <taxon>Thalassiosiraceae</taxon>
        <taxon>Thalassiosira</taxon>
    </lineage>
</organism>
<evidence type="ECO:0000256" key="9">
    <source>
        <dbReference type="ARBA" id="ARBA00023173"/>
    </source>
</evidence>
<feature type="transmembrane region" description="Helical" evidence="14">
    <location>
        <begin position="97"/>
        <end position="118"/>
    </location>
</feature>
<name>K0RHD9_THAOC</name>
<keyword evidence="10" id="KW-0325">Glycoprotein</keyword>
<keyword evidence="4" id="KW-1003">Cell membrane</keyword>
<dbReference type="OMA" id="NDHATRS"/>
<keyword evidence="9" id="KW-0869">Chloride channel</keyword>
<feature type="region of interest" description="Disordered" evidence="13">
    <location>
        <begin position="664"/>
        <end position="710"/>
    </location>
</feature>
<keyword evidence="6 14" id="KW-1133">Transmembrane helix</keyword>
<keyword evidence="5 14" id="KW-0812">Transmembrane</keyword>
<evidence type="ECO:0000256" key="14">
    <source>
        <dbReference type="SAM" id="Phobius"/>
    </source>
</evidence>
<evidence type="ECO:0000256" key="11">
    <source>
        <dbReference type="ARBA" id="ARBA00023214"/>
    </source>
</evidence>
<sequence length="710" mass="79676">MTGLYTQSSGVQFLHELPRFGHGKDFAQLVSGSQSDQADYVLGILSIAFFILSIFIFWTIAIFTFRCMGRERVGLLAGRVRVLCDEKGKPKHIPDTWPLRVSFMILCCIMIMLGFALVGPGLQSLSQTSTSTRKLNRDVKDVGVQSLLILETVRRVRWNIEDLNVSELVKTARDCPNAQNNTFTTDGNIRDTIANVDREFEEMKRYLNETNFESVQSRVYAVLDGTETIDVALTALEKNDWIVRMFIMAFDVTVVFMFLAACASLSGKIRAFPALRCMTMMLFLPIFVVSVALFWMTAIALGIGSLANADFCTGKVDNAGPEGTLAGIFDLRGMNRSNSAMYTSFEYFRSQCATRNPIETLYVYEDQIQRGISSATAFLNQAADIGVDEITRQCGSEVTPIIDSISLVEDNLGMLLGALRSTFELVSCAKLRPIYHQPRHFIFDIARDGRRGNRNDHATRSHVPVEKNYEDEDLSVNDVDEKAEWEEYQAYLRLAGNFIRSIGSFDADRGTAGIGCKKTFSTEGLSDNDDGLEHSSTVSSKEGDEWHNRPQAYHYSPRHLSTNPFDDDFSESNFEEEERAPLSPGTMTIEYLSRNSGQSDGPSTARKRTPRAFATESEDEEMQALSPLTPHNRPSLHQDGELRLRTPAFLSPGTFRRWRRHDDEEDTHGGYIFPKTPQTPLVQSPGDKRGRSGNFMSPLTRDIDTSDKID</sequence>
<keyword evidence="8 14" id="KW-0472">Membrane</keyword>
<dbReference type="EMBL" id="AGNL01048048">
    <property type="protein sequence ID" value="EJK46042.1"/>
    <property type="molecule type" value="Genomic_DNA"/>
</dbReference>
<dbReference type="InterPro" id="IPR006990">
    <property type="entry name" value="Tweety"/>
</dbReference>
<proteinExistence type="inferred from homology"/>